<name>A0ABD0RDB1_CIRMR</name>
<comment type="caution">
    <text evidence="1">The sequence shown here is derived from an EMBL/GenBank/DDBJ whole genome shotgun (WGS) entry which is preliminary data.</text>
</comment>
<gene>
    <name evidence="1" type="ORF">M9458_009353</name>
</gene>
<organism evidence="1 2">
    <name type="scientific">Cirrhinus mrigala</name>
    <name type="common">Mrigala</name>
    <dbReference type="NCBI Taxonomy" id="683832"/>
    <lineage>
        <taxon>Eukaryota</taxon>
        <taxon>Metazoa</taxon>
        <taxon>Chordata</taxon>
        <taxon>Craniata</taxon>
        <taxon>Vertebrata</taxon>
        <taxon>Euteleostomi</taxon>
        <taxon>Actinopterygii</taxon>
        <taxon>Neopterygii</taxon>
        <taxon>Teleostei</taxon>
        <taxon>Ostariophysi</taxon>
        <taxon>Cypriniformes</taxon>
        <taxon>Cyprinidae</taxon>
        <taxon>Labeoninae</taxon>
        <taxon>Labeonini</taxon>
        <taxon>Cirrhinus</taxon>
    </lineage>
</organism>
<accession>A0ABD0RDB1</accession>
<evidence type="ECO:0000313" key="2">
    <source>
        <dbReference type="Proteomes" id="UP001529510"/>
    </source>
</evidence>
<keyword evidence="2" id="KW-1185">Reference proteome</keyword>
<evidence type="ECO:0000313" key="1">
    <source>
        <dbReference type="EMBL" id="KAL0195781.1"/>
    </source>
</evidence>
<protein>
    <submittedName>
        <fullName evidence="1">Uncharacterized protein</fullName>
    </submittedName>
</protein>
<feature type="non-terminal residue" evidence="1">
    <location>
        <position position="1"/>
    </location>
</feature>
<feature type="non-terminal residue" evidence="1">
    <location>
        <position position="77"/>
    </location>
</feature>
<sequence>IVTEQQLAQKVQIVTAIDQAGAGKQQFILANLDYPNQEKLFIKQENSPAKVILTSADGSAVNQLLFASPELTGQQIQ</sequence>
<dbReference type="AlphaFoldDB" id="A0ABD0RDB1"/>
<proteinExistence type="predicted"/>
<dbReference type="Proteomes" id="UP001529510">
    <property type="component" value="Unassembled WGS sequence"/>
</dbReference>
<reference evidence="1 2" key="1">
    <citation type="submission" date="2024-05" db="EMBL/GenBank/DDBJ databases">
        <title>Genome sequencing and assembly of Indian major carp, Cirrhinus mrigala (Hamilton, 1822).</title>
        <authorList>
            <person name="Mohindra V."/>
            <person name="Chowdhury L.M."/>
            <person name="Lal K."/>
            <person name="Jena J.K."/>
        </authorList>
    </citation>
    <scope>NUCLEOTIDE SEQUENCE [LARGE SCALE GENOMIC DNA]</scope>
    <source>
        <strain evidence="1">CM1030</strain>
        <tissue evidence="1">Blood</tissue>
    </source>
</reference>
<dbReference type="EMBL" id="JAMKFB020000004">
    <property type="protein sequence ID" value="KAL0195781.1"/>
    <property type="molecule type" value="Genomic_DNA"/>
</dbReference>